<dbReference type="GO" id="GO:0004519">
    <property type="term" value="F:endonuclease activity"/>
    <property type="evidence" value="ECO:0007669"/>
    <property type="project" value="UniProtKB-KW"/>
</dbReference>
<feature type="domain" description="CRISPR type III-associated protein" evidence="9">
    <location>
        <begin position="23"/>
        <end position="220"/>
    </location>
</feature>
<dbReference type="InterPro" id="IPR013412">
    <property type="entry name" value="CRISPR-assoc_RAMP_Csm3"/>
</dbReference>
<dbReference type="GO" id="GO:0003723">
    <property type="term" value="F:RNA binding"/>
    <property type="evidence" value="ECO:0007669"/>
    <property type="project" value="UniProtKB-KW"/>
</dbReference>
<accession>A0A395LYR4</accession>
<evidence type="ECO:0000256" key="3">
    <source>
        <dbReference type="ARBA" id="ARBA00022722"/>
    </source>
</evidence>
<evidence type="ECO:0000256" key="5">
    <source>
        <dbReference type="ARBA" id="ARBA00022801"/>
    </source>
</evidence>
<dbReference type="PANTHER" id="PTHR35579:SF3">
    <property type="entry name" value="CRISPR SYSTEM CMS ENDORIBONUCLEASE CSM3"/>
    <property type="match status" value="1"/>
</dbReference>
<organism evidence="10 11">
    <name type="scientific">Candidatus Thermochlorobacter aerophilus</name>
    <dbReference type="NCBI Taxonomy" id="1868324"/>
    <lineage>
        <taxon>Bacteria</taxon>
        <taxon>Pseudomonadati</taxon>
        <taxon>Chlorobiota</taxon>
        <taxon>Chlorobiia</taxon>
        <taxon>Chlorobiales</taxon>
        <taxon>Candidatus Thermochlorobacteriaceae</taxon>
        <taxon>Candidatus Thermochlorobacter</taxon>
    </lineage>
</organism>
<protein>
    <recommendedName>
        <fullName evidence="2">CRISPR system Cms endoribonuclease Csm3</fullName>
    </recommendedName>
    <alternativeName>
        <fullName evidence="8">CRISPR type III A-associated RAMP protein Csm3</fullName>
    </alternativeName>
</protein>
<dbReference type="NCBIfam" id="TIGR02582">
    <property type="entry name" value="cas7_TM1809"/>
    <property type="match status" value="1"/>
</dbReference>
<sequence>MADQQTIIGKLIKKIRIKGQILAVTGLHIGATNASMSIGGIDAAVVRNPLTRQPYIPGSSLKGKMRSLLEKVEGKVTKESNSLAGELFITDITNPIAQIFGVTPEDVRKQNQPEQPVSRLIVRDCPLNKESADKLFASKDTDMPYTEVKIEVVIDRITSAATPRQLERVPAGAIFEMEMILNVYDGDDETLFLNKIFEGLVLVQNDYLGGKGSRGSGQVKISVTELKKKEKEDYEKNNDWQPYDFDIPAELKPESVMLQHA</sequence>
<evidence type="ECO:0000313" key="10">
    <source>
        <dbReference type="EMBL" id="RFM23632.1"/>
    </source>
</evidence>
<reference evidence="10 11" key="1">
    <citation type="journal article" date="2011" name="ISME J.">
        <title>Community ecology of hot spring cyanobacterial mats: predominant populations and their functional potential.</title>
        <authorList>
            <person name="Klatt C.G."/>
            <person name="Wood J.M."/>
            <person name="Rusch D.B."/>
            <person name="Bateson M.M."/>
            <person name="Hamamura N."/>
            <person name="Heidelberg J.F."/>
            <person name="Grossman A.R."/>
            <person name="Bhaya D."/>
            <person name="Cohan F.M."/>
            <person name="Kuhl M."/>
            <person name="Bryant D.A."/>
            <person name="Ward D.M."/>
        </authorList>
    </citation>
    <scope>NUCLEOTIDE SEQUENCE [LARGE SCALE GENOMIC DNA]</scope>
    <source>
        <strain evidence="10">OS</strain>
    </source>
</reference>
<comment type="caution">
    <text evidence="10">The sequence shown here is derived from an EMBL/GenBank/DDBJ whole genome shotgun (WGS) entry which is preliminary data.</text>
</comment>
<keyword evidence="3" id="KW-0540">Nuclease</keyword>
<evidence type="ECO:0000256" key="6">
    <source>
        <dbReference type="ARBA" id="ARBA00022884"/>
    </source>
</evidence>
<gene>
    <name evidence="10" type="primary">csm3</name>
    <name evidence="10" type="ORF">D0433_09690</name>
</gene>
<keyword evidence="4" id="KW-0255">Endonuclease</keyword>
<dbReference type="Pfam" id="PF03787">
    <property type="entry name" value="RAMPs"/>
    <property type="match status" value="1"/>
</dbReference>
<dbReference type="Proteomes" id="UP000266389">
    <property type="component" value="Unassembled WGS sequence"/>
</dbReference>
<evidence type="ECO:0000256" key="2">
    <source>
        <dbReference type="ARBA" id="ARBA00022150"/>
    </source>
</evidence>
<keyword evidence="7" id="KW-0051">Antiviral defense</keyword>
<comment type="similarity">
    <text evidence="1">Belongs to the CRISPR-associated Csm3 family.</text>
</comment>
<dbReference type="GO" id="GO:0051607">
    <property type="term" value="P:defense response to virus"/>
    <property type="evidence" value="ECO:0007669"/>
    <property type="project" value="UniProtKB-KW"/>
</dbReference>
<keyword evidence="6" id="KW-0694">RNA-binding</keyword>
<evidence type="ECO:0000256" key="8">
    <source>
        <dbReference type="ARBA" id="ARBA00033183"/>
    </source>
</evidence>
<evidence type="ECO:0000313" key="11">
    <source>
        <dbReference type="Proteomes" id="UP000266389"/>
    </source>
</evidence>
<dbReference type="AlphaFoldDB" id="A0A395LYR4"/>
<dbReference type="GO" id="GO:0016787">
    <property type="term" value="F:hydrolase activity"/>
    <property type="evidence" value="ECO:0007669"/>
    <property type="project" value="UniProtKB-KW"/>
</dbReference>
<evidence type="ECO:0000256" key="7">
    <source>
        <dbReference type="ARBA" id="ARBA00023118"/>
    </source>
</evidence>
<dbReference type="EMBL" id="PHFL01000060">
    <property type="protein sequence ID" value="RFM23632.1"/>
    <property type="molecule type" value="Genomic_DNA"/>
</dbReference>
<evidence type="ECO:0000256" key="4">
    <source>
        <dbReference type="ARBA" id="ARBA00022759"/>
    </source>
</evidence>
<dbReference type="InterPro" id="IPR005537">
    <property type="entry name" value="RAMP_III_fam"/>
</dbReference>
<proteinExistence type="inferred from homology"/>
<dbReference type="InterPro" id="IPR052216">
    <property type="entry name" value="CRISPR_Csm3_endoribonuclease"/>
</dbReference>
<name>A0A395LYR4_9BACT</name>
<evidence type="ECO:0000259" key="9">
    <source>
        <dbReference type="Pfam" id="PF03787"/>
    </source>
</evidence>
<evidence type="ECO:0000256" key="1">
    <source>
        <dbReference type="ARBA" id="ARBA00006342"/>
    </source>
</evidence>
<dbReference type="PANTHER" id="PTHR35579">
    <property type="entry name" value="CRISPR SYSTEM CMS ENDORIBONUCLEASE CSM3"/>
    <property type="match status" value="1"/>
</dbReference>
<keyword evidence="5" id="KW-0378">Hydrolase</keyword>